<dbReference type="InterPro" id="IPR051954">
    <property type="entry name" value="tRNA_methyltransferase_THADA"/>
</dbReference>
<dbReference type="InterPro" id="IPR011989">
    <property type="entry name" value="ARM-like"/>
</dbReference>
<dbReference type="Pfam" id="PF25150">
    <property type="entry name" value="TPR_Trm732"/>
    <property type="match status" value="1"/>
</dbReference>
<dbReference type="PANTHER" id="PTHR14387:SF0">
    <property type="entry name" value="DUF2428 DOMAIN-CONTAINING PROTEIN"/>
    <property type="match status" value="1"/>
</dbReference>
<dbReference type="Pfam" id="PF25151">
    <property type="entry name" value="TPR_Trm732_C"/>
    <property type="match status" value="1"/>
</dbReference>
<evidence type="ECO:0000256" key="3">
    <source>
        <dbReference type="ARBA" id="ARBA00035625"/>
    </source>
</evidence>
<evidence type="ECO:0000256" key="2">
    <source>
        <dbReference type="ARBA" id="ARBA00022694"/>
    </source>
</evidence>
<dbReference type="Pfam" id="PF10350">
    <property type="entry name" value="DUF2428"/>
    <property type="match status" value="1"/>
</dbReference>
<proteinExistence type="inferred from homology"/>
<keyword evidence="8" id="KW-1185">Reference proteome</keyword>
<dbReference type="InterPro" id="IPR056843">
    <property type="entry name" value="THADA-like_TPR"/>
</dbReference>
<evidence type="ECO:0000259" key="6">
    <source>
        <dbReference type="Pfam" id="PF25151"/>
    </source>
</evidence>
<name>A0ABD1K104_9TELE</name>
<dbReference type="Gene3D" id="1.25.10.10">
    <property type="entry name" value="Leucine-rich Repeat Variant"/>
    <property type="match status" value="1"/>
</dbReference>
<protein>
    <recommendedName>
        <fullName evidence="9">DUF2428 domain-containing protein</fullName>
    </recommendedName>
</protein>
<dbReference type="GO" id="GO:0008033">
    <property type="term" value="P:tRNA processing"/>
    <property type="evidence" value="ECO:0007669"/>
    <property type="project" value="UniProtKB-KW"/>
</dbReference>
<evidence type="ECO:0000259" key="4">
    <source>
        <dbReference type="Pfam" id="PF10350"/>
    </source>
</evidence>
<evidence type="ECO:0000313" key="8">
    <source>
        <dbReference type="Proteomes" id="UP001591681"/>
    </source>
</evidence>
<comment type="function">
    <text evidence="3">Together with methyltransferase FTSJ1, methylates the 2'-O-ribose of nucleotides at position 32 of the anticodon loop of substrate tRNAs.</text>
</comment>
<sequence>MDSILTPDLGDDALPPAGVTNDLKLLFKKLTECRRSVPKRCKERLVEEAFKILKERVQLLSLEKSHLLSLVRLLVTMQMEAVNTSSLCRKLDQMIQLIGEVSSDIAFEEVQRCINAVIHSDQITSIKNLQYVSMFLECSSLGQRVLKQDCHHLLSKVSELFLSSREEDELRNEALCYQAVKVCLQIFQSLPEEVSPMVFGPETTNSVMASILGFLLDVIIGWSANKDTRLLAGTAVAMLINTAPEDDLGRTAAWCVLQFSRPEPWRMTVGGLQVLCRCRVKDGLEKLALIRGLLTACRKDILAHGLYPSRTCLLLDMFPVVSAVCDDSLDNLYYAFQVFSLWLKCLKVCLPSVWKLSSAPLLGPDSGLQCPVIDIIWNNAESPIEGITESVRSALCLFLEIYESDCQHHGVIGRPLYWELLHRVTKLPWETKAKYMFLYALLPYLGAAVVLKHYSEFPDHLLKCLSTNQLSPWASEVYVSLIQDQRREMCKKQSAPSSELELAGQWSQCWRETLLEALTSDVKLLQTNTVSHLLPETLQTFPSAFMVLLDGLDNTSQRDLRAWTCIMSTQRIICEDSSWISEGSYVYKTLQNALTSLDDGVRLAALNMLCCGSKSKERPSALELSAMRNFIPLNLNSEAPAFRQQLYASVKKFLCRVRDTCLATVLRGNSRTALAQEDENILCQGVEFVDWLVELAFVYLNPGSNYQRKKTILLLLSAVLETCTDTWSPDKKKGQPPANISALITWARSRGIWDFFSKSKQLALLSCMEDMTDELSEMFLYSPRAQEAQIGALMMKVLLQKSVDLSQPWLNSRVSRDANITSLCQYLLQVMEQQYLTAKTDMLGASQKAPMHGAVTALQRCLLEVRGVLQKEMDAGTFRKTLGLIENITALILGVLYGEQDTESKEVPPSYCEMGKAITSMIGQQAGSDEEEFILLSEEHSLVLTCCWVSLKEMGTFLGSLVERLSNPAQSVHHPLTAGDLRKVSKVFKDIILKCRHWGAVEGCCRGFTKFCSALLVSADPEVQDIPVQLLKEGLKLLQSPRATSVTRRAAGLPMLFLCVLSAAESSRRTSLLSLSVGTLLEVANSPLPDSWDQTVDLPQVCAVHSLNTLVRGSGLGVAILKYCPEMAILALTLLSSPCWAVRNAALQLYSSLCTRMLGHSPGGDHNSTQCGMCPLAFFTHYPSLLPFLLNELKNAAADVHFSSKRRRLCVHPSLYPVLILLAKLQPGLQTETRELSEAVTPLLQLSSSPVYAVRVMASKALVALMPCSKYLDFLLKLVEELPSSREEPFSHNHLHGQLLQIRAIITHVLLSDKAALNSLHRFVEVLESRLWLVTRGQQCDMIRGMYLELVRLVRTSCSKGFLHQLCALLNSELHILPHCLQIGSDSFFQAVVAFLCEDPCLISTIWQKFSSWRASLKLSLLKWATEGRGSSMTSFQHPLGKTLQVNLKEVLQNEDAEVKGVYLKALVSVMAGGFDGLVLEEAAIQECAELLLSSLEVSHGESMYCSQALCAASLLLSRSLDYKLLPRWCSILETVMVPEAVETLRMACADSLCLAGVPLVHKDQKDAHKLELSIRLINVGLCLLQDQSEQVRVKAAIFVSKVWNSTPAASTAAHKQKSSPSAHVNQSVLLLLGLLLEGYWDHPGTLEVLLHHLPESHVSSHLQKDKEAIFSGLYERDNANIYAEPLAIAECLLPCLLQLALKYHQSSMLAQRLDLWVNSNLTQVLENLADCKNFVSGLQSLHSSWMSFLSDPLLHSNLCGLFTRAIFLNQLLTVSTESQTLYDGTTLSKDLLDVYRWFHGNGCFLPQIFADAVLSLLRKSNTQVVQDGLS</sequence>
<feature type="domain" description="DUF2428" evidence="4">
    <location>
        <begin position="878"/>
        <end position="1141"/>
    </location>
</feature>
<feature type="domain" description="tRNA (32-2'-O)-methyltransferase regulator THADA-like C-terminal TPR repeats region" evidence="6">
    <location>
        <begin position="1143"/>
        <end position="1305"/>
    </location>
</feature>
<dbReference type="InterPro" id="IPR056842">
    <property type="entry name" value="THADA-like_TPR_C"/>
</dbReference>
<dbReference type="InterPro" id="IPR019442">
    <property type="entry name" value="THADA/TRM732_DUF2428"/>
</dbReference>
<evidence type="ECO:0000259" key="5">
    <source>
        <dbReference type="Pfam" id="PF25150"/>
    </source>
</evidence>
<accession>A0ABD1K104</accession>
<keyword evidence="2" id="KW-0819">tRNA processing</keyword>
<gene>
    <name evidence="7" type="ORF">ACEWY4_012605</name>
</gene>
<dbReference type="PANTHER" id="PTHR14387">
    <property type="entry name" value="THADA/DEATH RECEPTOR INTERACTING PROTEIN"/>
    <property type="match status" value="1"/>
</dbReference>
<dbReference type="InterPro" id="IPR016024">
    <property type="entry name" value="ARM-type_fold"/>
</dbReference>
<evidence type="ECO:0008006" key="9">
    <source>
        <dbReference type="Google" id="ProtNLM"/>
    </source>
</evidence>
<organism evidence="7 8">
    <name type="scientific">Coilia grayii</name>
    <name type="common">Gray's grenadier anchovy</name>
    <dbReference type="NCBI Taxonomy" id="363190"/>
    <lineage>
        <taxon>Eukaryota</taxon>
        <taxon>Metazoa</taxon>
        <taxon>Chordata</taxon>
        <taxon>Craniata</taxon>
        <taxon>Vertebrata</taxon>
        <taxon>Euteleostomi</taxon>
        <taxon>Actinopterygii</taxon>
        <taxon>Neopterygii</taxon>
        <taxon>Teleostei</taxon>
        <taxon>Clupei</taxon>
        <taxon>Clupeiformes</taxon>
        <taxon>Clupeoidei</taxon>
        <taxon>Engraulidae</taxon>
        <taxon>Coilinae</taxon>
        <taxon>Coilia</taxon>
    </lineage>
</organism>
<dbReference type="SUPFAM" id="SSF48371">
    <property type="entry name" value="ARM repeat"/>
    <property type="match status" value="1"/>
</dbReference>
<dbReference type="Proteomes" id="UP001591681">
    <property type="component" value="Unassembled WGS sequence"/>
</dbReference>
<evidence type="ECO:0000313" key="7">
    <source>
        <dbReference type="EMBL" id="KAL2092807.1"/>
    </source>
</evidence>
<dbReference type="EMBL" id="JBHFQA010000010">
    <property type="protein sequence ID" value="KAL2092807.1"/>
    <property type="molecule type" value="Genomic_DNA"/>
</dbReference>
<comment type="caution">
    <text evidence="7">The sequence shown here is derived from an EMBL/GenBank/DDBJ whole genome shotgun (WGS) entry which is preliminary data.</text>
</comment>
<reference evidence="7 8" key="1">
    <citation type="submission" date="2024-09" db="EMBL/GenBank/DDBJ databases">
        <title>A chromosome-level genome assembly of Gray's grenadier anchovy, Coilia grayii.</title>
        <authorList>
            <person name="Fu Z."/>
        </authorList>
    </citation>
    <scope>NUCLEOTIDE SEQUENCE [LARGE SCALE GENOMIC DNA]</scope>
    <source>
        <strain evidence="7">G4</strain>
        <tissue evidence="7">Muscle</tissue>
    </source>
</reference>
<feature type="domain" description="tRNA (32-2'-O)-methyltransferase regulator THADA-like TPR repeats region" evidence="5">
    <location>
        <begin position="506"/>
        <end position="727"/>
    </location>
</feature>
<comment type="similarity">
    <text evidence="1">Belongs to the THADA family.</text>
</comment>
<evidence type="ECO:0000256" key="1">
    <source>
        <dbReference type="ARBA" id="ARBA00010409"/>
    </source>
</evidence>